<evidence type="ECO:0000313" key="1">
    <source>
        <dbReference type="EMBL" id="EAI5407740.1"/>
    </source>
</evidence>
<dbReference type="EMBL" id="AABQDW010000004">
    <property type="protein sequence ID" value="EAI5407740.1"/>
    <property type="molecule type" value="Genomic_DNA"/>
</dbReference>
<dbReference type="AlphaFoldDB" id="A0A5L4VST2"/>
<comment type="caution">
    <text evidence="4">The sequence shown here is derived from an EMBL/GenBank/DDBJ whole genome shotgun (WGS) entry which is preliminary data.</text>
</comment>
<dbReference type="EMBL" id="AACCXK010000021">
    <property type="protein sequence ID" value="EAK0453678.1"/>
    <property type="molecule type" value="Genomic_DNA"/>
</dbReference>
<evidence type="ECO:0000313" key="4">
    <source>
        <dbReference type="EMBL" id="EAK0468664.1"/>
    </source>
</evidence>
<dbReference type="GeneID" id="61065577"/>
<evidence type="ECO:0000313" key="5">
    <source>
        <dbReference type="Proteomes" id="UP000535509"/>
    </source>
</evidence>
<proteinExistence type="predicted"/>
<organism evidence="4">
    <name type="scientific">Campylobacter fetus</name>
    <dbReference type="NCBI Taxonomy" id="196"/>
    <lineage>
        <taxon>Bacteria</taxon>
        <taxon>Pseudomonadati</taxon>
        <taxon>Campylobacterota</taxon>
        <taxon>Epsilonproteobacteria</taxon>
        <taxon>Campylobacterales</taxon>
        <taxon>Campylobacteraceae</taxon>
        <taxon>Campylobacter</taxon>
    </lineage>
</organism>
<dbReference type="RefSeq" id="WP_002847791.1">
    <property type="nucleotide sequence ID" value="NZ_AABUZP020000066.1"/>
</dbReference>
<evidence type="ECO:0000313" key="6">
    <source>
        <dbReference type="Proteomes" id="UP000557842"/>
    </source>
</evidence>
<sequence length="252" mass="28208">MLNLLKKMAFALAFLVIFVAGVTFDAKFLMQNQFSDKELTFSRNVDESIKVEPSVFISEPRFVSSALLRNKSSLTTLEKDSIKNTFNAIINRAKEDGICTGGSYSIEPSYSYENGKEVIVGQNANAKLSCKITKENLNLYNKFLADVDTILETNEFISSVTPAIRESSDPEVAAKNAEILYDKIIQKALSFEKHYSEITNKLCTTKDINFDMPPTLLRANYKTMSMQGDGIALPITDEQNQKLSANVIYMCK</sequence>
<accession>A0A5L4VST2</accession>
<dbReference type="Proteomes" id="UP000535509">
    <property type="component" value="Unassembled WGS sequence"/>
</dbReference>
<dbReference type="Proteomes" id="UP000557842">
    <property type="component" value="Unassembled WGS sequence"/>
</dbReference>
<protein>
    <recommendedName>
        <fullName evidence="7">Periplasmic protein</fullName>
    </recommendedName>
</protein>
<dbReference type="EMBL" id="AABTCC010000005">
    <property type="protein sequence ID" value="EAI8858752.1"/>
    <property type="molecule type" value="Genomic_DNA"/>
</dbReference>
<gene>
    <name evidence="3" type="ORF">AAH17_08480</name>
    <name evidence="4" type="ORF">AAH24_04685</name>
    <name evidence="1" type="ORF">BVH53_03380</name>
    <name evidence="2" type="ORF">CX802_02655</name>
</gene>
<evidence type="ECO:0000313" key="2">
    <source>
        <dbReference type="EMBL" id="EAI8858752.1"/>
    </source>
</evidence>
<reference evidence="4 6" key="1">
    <citation type="submission" date="2018-05" db="EMBL/GenBank/DDBJ databases">
        <authorList>
            <consortium name="PulseNet: The National Subtyping Network for Foodborne Disease Surveillance"/>
            <person name="Tarr C.L."/>
            <person name="Trees E."/>
            <person name="Katz L.S."/>
            <person name="Carleton-Romer H.A."/>
            <person name="Stroika S."/>
            <person name="Kucerova Z."/>
            <person name="Roache K.F."/>
            <person name="Sabol A.L."/>
            <person name="Besser J."/>
            <person name="Gerner-Smidt P."/>
        </authorList>
    </citation>
    <scope>NUCLEOTIDE SEQUENCE</scope>
    <source>
        <strain evidence="3">2014D-0197</strain>
        <strain evidence="1 6">2016D-0221</strain>
        <strain evidence="4">D4313</strain>
        <strain evidence="2 5">PNUSAC001503</strain>
    </source>
</reference>
<dbReference type="OMA" id="DMEITTQ"/>
<name>A0A5L4VST2_CAMFE</name>
<dbReference type="EMBL" id="AACCXM010000003">
    <property type="protein sequence ID" value="EAK0468664.1"/>
    <property type="molecule type" value="Genomic_DNA"/>
</dbReference>
<keyword evidence="5" id="KW-1185">Reference proteome</keyword>
<evidence type="ECO:0000313" key="3">
    <source>
        <dbReference type="EMBL" id="EAK0453678.1"/>
    </source>
</evidence>
<evidence type="ECO:0008006" key="7">
    <source>
        <dbReference type="Google" id="ProtNLM"/>
    </source>
</evidence>